<dbReference type="Proteomes" id="UP001138672">
    <property type="component" value="Unassembled WGS sequence"/>
</dbReference>
<dbReference type="InterPro" id="IPR020018">
    <property type="entry name" value="Motility-assoc_lipoprot_GldH"/>
</dbReference>
<feature type="signal peptide" evidence="1">
    <location>
        <begin position="1"/>
        <end position="21"/>
    </location>
</feature>
<dbReference type="EMBL" id="JAGGJQ010000001">
    <property type="protein sequence ID" value="MBP1838544.1"/>
    <property type="molecule type" value="Genomic_DNA"/>
</dbReference>
<proteinExistence type="predicted"/>
<keyword evidence="1" id="KW-0732">Signal</keyword>
<dbReference type="NCBIfam" id="TIGR03511">
    <property type="entry name" value="GldH_lipo"/>
    <property type="match status" value="1"/>
</dbReference>
<comment type="caution">
    <text evidence="2">The sequence shown here is derived from an EMBL/GenBank/DDBJ whole genome shotgun (WGS) entry which is preliminary data.</text>
</comment>
<accession>A0A9X0YJZ1</accession>
<keyword evidence="2" id="KW-0449">Lipoprotein</keyword>
<protein>
    <submittedName>
        <fullName evidence="2">Gliding motility-associated lipoprotein GldH</fullName>
    </submittedName>
</protein>
<evidence type="ECO:0000256" key="1">
    <source>
        <dbReference type="SAM" id="SignalP"/>
    </source>
</evidence>
<gene>
    <name evidence="2" type="ORF">J2Z56_000440</name>
    <name evidence="3" type="ORF">J2Z57_001490</name>
</gene>
<dbReference type="AlphaFoldDB" id="A0A9X0YJZ1"/>
<evidence type="ECO:0000313" key="3">
    <source>
        <dbReference type="EMBL" id="MDQ0335044.1"/>
    </source>
</evidence>
<keyword evidence="5" id="KW-1185">Reference proteome</keyword>
<sequence length="164" mass="18525">MQNSSAILVLLGLFFVMTSCDSNQMFDAYKSVPGSWNKEQVVEFNFTPPDTTNAYNLFINVRNDDAYKYSNLFLIVGMEFPHGKTITDTLEYKMAKPNGEFLGEGFNSIKENKLWYKEGFILNESGTYTVSIQQAMRESGKVNGVTNLEGITDVGFRIEKPSTH</sequence>
<evidence type="ECO:0000313" key="4">
    <source>
        <dbReference type="Proteomes" id="UP001138672"/>
    </source>
</evidence>
<dbReference type="OrthoDB" id="982482at2"/>
<feature type="chain" id="PRO_5040942684" evidence="1">
    <location>
        <begin position="22"/>
        <end position="164"/>
    </location>
</feature>
<name>A0A9X0YJZ1_9FLAO</name>
<dbReference type="Pfam" id="PF14109">
    <property type="entry name" value="GldH_lipo"/>
    <property type="match status" value="1"/>
</dbReference>
<organism evidence="2 4">
    <name type="scientific">Formosa algae</name>
    <dbReference type="NCBI Taxonomy" id="225843"/>
    <lineage>
        <taxon>Bacteria</taxon>
        <taxon>Pseudomonadati</taxon>
        <taxon>Bacteroidota</taxon>
        <taxon>Flavobacteriia</taxon>
        <taxon>Flavobacteriales</taxon>
        <taxon>Flavobacteriaceae</taxon>
        <taxon>Formosa</taxon>
    </lineage>
</organism>
<evidence type="ECO:0000313" key="2">
    <source>
        <dbReference type="EMBL" id="MBP1838544.1"/>
    </source>
</evidence>
<dbReference type="RefSeq" id="WP_057782578.1">
    <property type="nucleotide sequence ID" value="NZ_JAGGJQ010000001.1"/>
</dbReference>
<evidence type="ECO:0000313" key="5">
    <source>
        <dbReference type="Proteomes" id="UP001231587"/>
    </source>
</evidence>
<dbReference type="Proteomes" id="UP001231587">
    <property type="component" value="Unassembled WGS sequence"/>
</dbReference>
<reference evidence="2" key="1">
    <citation type="submission" date="2021-03" db="EMBL/GenBank/DDBJ databases">
        <title>Genomic Encyclopedia of Type Strains, Phase IV (KMG-IV): sequencing the most valuable type-strain genomes for metagenomic binning, comparative biology and taxonomic classification.</title>
        <authorList>
            <person name="Goeker M."/>
        </authorList>
    </citation>
    <scope>NUCLEOTIDE SEQUENCE</scope>
    <source>
        <strain evidence="2">DSM 15523</strain>
        <strain evidence="3 5">DSM 16476</strain>
    </source>
</reference>
<dbReference type="EMBL" id="JAUSUU010000004">
    <property type="protein sequence ID" value="MDQ0335044.1"/>
    <property type="molecule type" value="Genomic_DNA"/>
</dbReference>